<evidence type="ECO:0000313" key="4">
    <source>
        <dbReference type="EMBL" id="PNI06331.1"/>
    </source>
</evidence>
<dbReference type="Pfam" id="PF09829">
    <property type="entry name" value="DUF2057"/>
    <property type="match status" value="1"/>
</dbReference>
<comment type="caution">
    <text evidence="4">The sequence shown here is derived from an EMBL/GenBank/DDBJ whole genome shotgun (WGS) entry which is preliminary data.</text>
</comment>
<evidence type="ECO:0000256" key="2">
    <source>
        <dbReference type="ARBA" id="ARBA00022729"/>
    </source>
</evidence>
<dbReference type="OrthoDB" id="6214779at2"/>
<dbReference type="InterPro" id="IPR018635">
    <property type="entry name" value="UPF0319"/>
</dbReference>
<gene>
    <name evidence="4" type="ORF">C1N32_04860</name>
</gene>
<feature type="chain" id="PRO_5014329832" evidence="3">
    <location>
        <begin position="19"/>
        <end position="207"/>
    </location>
</feature>
<keyword evidence="2 3" id="KW-0732">Signal</keyword>
<evidence type="ECO:0000313" key="5">
    <source>
        <dbReference type="Proteomes" id="UP000236449"/>
    </source>
</evidence>
<feature type="signal peptide" evidence="3">
    <location>
        <begin position="1"/>
        <end position="18"/>
    </location>
</feature>
<dbReference type="PANTHER" id="PTHR38108:SF1">
    <property type="entry name" value="UPF0319 PROTEIN YCCT"/>
    <property type="match status" value="1"/>
</dbReference>
<dbReference type="Proteomes" id="UP000236449">
    <property type="component" value="Unassembled WGS sequence"/>
</dbReference>
<accession>A0A2J8I756</accession>
<dbReference type="AlphaFoldDB" id="A0A2J8I756"/>
<proteinExistence type="inferred from homology"/>
<organism evidence="4 5">
    <name type="scientific">Vibrio diazotrophicus</name>
    <dbReference type="NCBI Taxonomy" id="685"/>
    <lineage>
        <taxon>Bacteria</taxon>
        <taxon>Pseudomonadati</taxon>
        <taxon>Pseudomonadota</taxon>
        <taxon>Gammaproteobacteria</taxon>
        <taxon>Vibrionales</taxon>
        <taxon>Vibrionaceae</taxon>
        <taxon>Vibrio</taxon>
    </lineage>
</organism>
<reference evidence="4 5" key="1">
    <citation type="submission" date="2018-01" db="EMBL/GenBank/DDBJ databases">
        <title>Draft genome sequences of six Vibrio diazotrophicus strains isolated from deep-sea sediments of the Baltic Sea.</title>
        <authorList>
            <person name="Castillo D."/>
            <person name="Vandieken V."/>
            <person name="Chiang O."/>
            <person name="Middelboe M."/>
        </authorList>
    </citation>
    <scope>NUCLEOTIDE SEQUENCE [LARGE SCALE GENOMIC DNA]</scope>
    <source>
        <strain evidence="4 5">60.27F</strain>
    </source>
</reference>
<dbReference type="EMBL" id="POSK01000002">
    <property type="protein sequence ID" value="PNI06331.1"/>
    <property type="molecule type" value="Genomic_DNA"/>
</dbReference>
<sequence length="207" mass="23039">MKQWLFLTALGMSFTVSAVTLQPEPGLSVLFIDGNETKSSVGEQEIGSGEVELIVRMDKQVGRGSSNNVFTSSPYVVKFVVTDELVKMKLPQARSMTEAEKAFSSNEPQWVILQDGKATKYQQELLPPKDGLFPYLGLNSLVADYYSAKNNAVTKEQAVALNTSADNNVSEAKTIQSVSNIVQLKAWYLKSSTEERKAFRRWMIDQE</sequence>
<dbReference type="PANTHER" id="PTHR38108">
    <property type="entry name" value="UPF0319 PROTEIN YCCT"/>
    <property type="match status" value="1"/>
</dbReference>
<protein>
    <submittedName>
        <fullName evidence="4">DUF2057 domain-containing protein</fullName>
    </submittedName>
</protein>
<dbReference type="RefSeq" id="WP_102965557.1">
    <property type="nucleotide sequence ID" value="NZ_POSK01000002.1"/>
</dbReference>
<name>A0A2J8I756_VIBDI</name>
<comment type="similarity">
    <text evidence="1">Belongs to the UPF0319 family.</text>
</comment>
<evidence type="ECO:0000256" key="1">
    <source>
        <dbReference type="ARBA" id="ARBA00008490"/>
    </source>
</evidence>
<evidence type="ECO:0000256" key="3">
    <source>
        <dbReference type="SAM" id="SignalP"/>
    </source>
</evidence>